<geneLocation type="mitochondrion" evidence="1"/>
<gene>
    <name evidence="1" type="primary">orf138</name>
</gene>
<organism evidence="1">
    <name type="scientific">Phycomyces blakesleeanus</name>
    <dbReference type="NCBI Taxonomy" id="4837"/>
    <lineage>
        <taxon>Eukaryota</taxon>
        <taxon>Fungi</taxon>
        <taxon>Fungi incertae sedis</taxon>
        <taxon>Mucoromycota</taxon>
        <taxon>Mucoromycotina</taxon>
        <taxon>Mucoromycetes</taxon>
        <taxon>Mucorales</taxon>
        <taxon>Phycomycetaceae</taxon>
        <taxon>Phycomyces</taxon>
    </lineage>
</organism>
<evidence type="ECO:0000313" key="1">
    <source>
        <dbReference type="EMBL" id="AKT93750.1"/>
    </source>
</evidence>
<protein>
    <submittedName>
        <fullName evidence="1">Uncharacterized protein</fullName>
    </submittedName>
</protein>
<proteinExistence type="predicted"/>
<accession>A0A0K1HNK7</accession>
<dbReference type="AlphaFoldDB" id="A0A0K1HNK7"/>
<dbReference type="RefSeq" id="YP_009162983.1">
    <property type="nucleotide sequence ID" value="NC_027730.1"/>
</dbReference>
<reference evidence="1" key="1">
    <citation type="submission" date="2015-05" db="EMBL/GenBank/DDBJ databases">
        <authorList>
            <person name="Wang D.B."/>
            <person name="Wang M."/>
        </authorList>
    </citation>
    <scope>NUCLEOTIDE SEQUENCE</scope>
    <source>
        <strain evidence="1">NRRL 1555</strain>
    </source>
</reference>
<dbReference type="EMBL" id="KR809878">
    <property type="protein sequence ID" value="AKT93750.1"/>
    <property type="molecule type" value="Genomic_DNA"/>
</dbReference>
<keyword evidence="1" id="KW-0496">Mitochondrion</keyword>
<dbReference type="GeneID" id="25396709"/>
<name>A0A0K1HNK7_PHYBL</name>
<sequence length="138" mass="15405">MVPIEGASGVDPLTWKKESFLSKFYVPRELRSRGPCPPRLSRGGNENYMLPDWVEMSTASSFSYDKLSKWLTLCKPASKKQTRAVHGNVPSHWESPPGALLGRVKAWVVFIISPGVIIGFTPPPLTQPFIYHSRVIPV</sequence>